<evidence type="ECO:0000256" key="6">
    <source>
        <dbReference type="PIRSR" id="PIRSR005096-1"/>
    </source>
</evidence>
<dbReference type="NCBIfam" id="NF008277">
    <property type="entry name" value="PRK11055.1"/>
    <property type="match status" value="1"/>
</dbReference>
<dbReference type="EMBL" id="RXFT01000003">
    <property type="protein sequence ID" value="RUR67098.1"/>
    <property type="molecule type" value="Genomic_DNA"/>
</dbReference>
<dbReference type="AlphaFoldDB" id="A0A433MGP9"/>
<dbReference type="OrthoDB" id="9779408at2"/>
<keyword evidence="3 5" id="KW-0413">Isomerase</keyword>
<dbReference type="RefSeq" id="WP_126021284.1">
    <property type="nucleotide sequence ID" value="NZ_RXFT01000003.1"/>
</dbReference>
<dbReference type="InterPro" id="IPR011013">
    <property type="entry name" value="Gal_mutarotase_sf_dom"/>
</dbReference>
<reference evidence="9 10" key="1">
    <citation type="submission" date="2018-12" db="EMBL/GenBank/DDBJ databases">
        <title>The genome sequences of Variovorax guangxiensis DSM 27352.</title>
        <authorList>
            <person name="Gao J."/>
            <person name="Sun J."/>
        </authorList>
    </citation>
    <scope>NUCLEOTIDE SEQUENCE [LARGE SCALE GENOMIC DNA]</scope>
    <source>
        <strain evidence="9 10">DSM 27352</strain>
    </source>
</reference>
<dbReference type="CDD" id="cd09019">
    <property type="entry name" value="galactose_mutarotase_like"/>
    <property type="match status" value="1"/>
</dbReference>
<dbReference type="InterPro" id="IPR015443">
    <property type="entry name" value="Aldose_1-epimerase"/>
</dbReference>
<feature type="binding site" evidence="8">
    <location>
        <begin position="87"/>
        <end position="88"/>
    </location>
    <ligand>
        <name>beta-D-galactose</name>
        <dbReference type="ChEBI" id="CHEBI:27667"/>
    </ligand>
</feature>
<comment type="caution">
    <text evidence="9">The sequence shown here is derived from an EMBL/GenBank/DDBJ whole genome shotgun (WGS) entry which is preliminary data.</text>
</comment>
<dbReference type="Pfam" id="PF01263">
    <property type="entry name" value="Aldose_epim"/>
    <property type="match status" value="1"/>
</dbReference>
<dbReference type="GO" id="GO:0004034">
    <property type="term" value="F:aldose 1-epimerase activity"/>
    <property type="evidence" value="ECO:0007669"/>
    <property type="project" value="UniProtKB-EC"/>
</dbReference>
<sequence>MSNREQKSSIASREYGRMPDGRVVTEYTLDNGLGLSLSAINVGGIVTALRVPDRHGHSGNVVLGLSSLAGYLGPHPHFGTIVGRYANRIAGGRFTLDGKAYQLGLNNGPNSLHGGATGFGKRYWEIVPVPAEQAGSDAIAIELSYTSADGEEGYPGEVRLTLRYTLSTSANTWRIDYSAIADKPTVLNLSHHDYFNLAGSGSVMDHRLMLAASRYCPVDETLIPLGTADVTGTPFDFRTATRIGERIREGHEQLMRAHGYDHNWVLDRANAGQGLALAARLEHEASGRVMEVHTSEPGVQFYSGNFLDGSLLGSAGASIRQGDGLCLETQHFPDSPNQPEFPSTVLRPGERFHSATEHRFSLMG</sequence>
<evidence type="ECO:0000256" key="3">
    <source>
        <dbReference type="ARBA" id="ARBA00023235"/>
    </source>
</evidence>
<evidence type="ECO:0000313" key="10">
    <source>
        <dbReference type="Proteomes" id="UP000281118"/>
    </source>
</evidence>
<dbReference type="InterPro" id="IPR008183">
    <property type="entry name" value="Aldose_1/G6P_1-epimerase"/>
</dbReference>
<dbReference type="UniPathway" id="UPA00242"/>
<proteinExistence type="inferred from homology"/>
<evidence type="ECO:0000256" key="8">
    <source>
        <dbReference type="PIRSR" id="PIRSR005096-3"/>
    </source>
</evidence>
<dbReference type="GO" id="GO:0005737">
    <property type="term" value="C:cytoplasm"/>
    <property type="evidence" value="ECO:0007669"/>
    <property type="project" value="TreeGrafter"/>
</dbReference>
<dbReference type="GO" id="GO:0006006">
    <property type="term" value="P:glucose metabolic process"/>
    <property type="evidence" value="ECO:0007669"/>
    <property type="project" value="TreeGrafter"/>
</dbReference>
<organism evidence="9 10">
    <name type="scientific">Variovorax guangxiensis</name>
    <dbReference type="NCBI Taxonomy" id="1775474"/>
    <lineage>
        <taxon>Bacteria</taxon>
        <taxon>Pseudomonadati</taxon>
        <taxon>Pseudomonadota</taxon>
        <taxon>Betaproteobacteria</taxon>
        <taxon>Burkholderiales</taxon>
        <taxon>Comamonadaceae</taxon>
        <taxon>Variovorax</taxon>
    </lineage>
</organism>
<dbReference type="GO" id="GO:0033499">
    <property type="term" value="P:galactose catabolic process via UDP-galactose, Leloir pathway"/>
    <property type="evidence" value="ECO:0007669"/>
    <property type="project" value="TreeGrafter"/>
</dbReference>
<feature type="binding site" evidence="8">
    <location>
        <begin position="192"/>
        <end position="194"/>
    </location>
    <ligand>
        <name>beta-D-galactose</name>
        <dbReference type="ChEBI" id="CHEBI:27667"/>
    </ligand>
</feature>
<gene>
    <name evidence="9" type="ORF">EJP67_08475</name>
</gene>
<feature type="active site" description="Proton donor" evidence="6">
    <location>
        <position position="192"/>
    </location>
</feature>
<feature type="active site" description="Proton acceptor" evidence="6">
    <location>
        <position position="328"/>
    </location>
</feature>
<evidence type="ECO:0000313" key="9">
    <source>
        <dbReference type="EMBL" id="RUR67098.1"/>
    </source>
</evidence>
<dbReference type="InterPro" id="IPR014718">
    <property type="entry name" value="GH-type_carb-bd"/>
</dbReference>
<dbReference type="PANTHER" id="PTHR10091">
    <property type="entry name" value="ALDOSE-1-EPIMERASE"/>
    <property type="match status" value="1"/>
</dbReference>
<comment type="catalytic activity">
    <reaction evidence="5">
        <text>alpha-D-glucose = beta-D-glucose</text>
        <dbReference type="Rhea" id="RHEA:10264"/>
        <dbReference type="ChEBI" id="CHEBI:15903"/>
        <dbReference type="ChEBI" id="CHEBI:17925"/>
        <dbReference type="EC" id="5.1.3.3"/>
    </reaction>
</comment>
<dbReference type="EC" id="5.1.3.3" evidence="5"/>
<comment type="similarity">
    <text evidence="2 5">Belongs to the aldose epimerase family.</text>
</comment>
<dbReference type="SUPFAM" id="SSF74650">
    <property type="entry name" value="Galactose mutarotase-like"/>
    <property type="match status" value="1"/>
</dbReference>
<dbReference type="InterPro" id="IPR047215">
    <property type="entry name" value="Galactose_mutarotase-like"/>
</dbReference>
<evidence type="ECO:0000256" key="7">
    <source>
        <dbReference type="PIRSR" id="PIRSR005096-2"/>
    </source>
</evidence>
<dbReference type="Gene3D" id="2.70.98.10">
    <property type="match status" value="1"/>
</dbReference>
<evidence type="ECO:0000256" key="5">
    <source>
        <dbReference type="PIRNR" id="PIRNR005096"/>
    </source>
</evidence>
<comment type="pathway">
    <text evidence="1 5">Carbohydrate metabolism; hexose metabolism.</text>
</comment>
<evidence type="ECO:0000256" key="1">
    <source>
        <dbReference type="ARBA" id="ARBA00005028"/>
    </source>
</evidence>
<keyword evidence="4 5" id="KW-0119">Carbohydrate metabolism</keyword>
<evidence type="ECO:0000256" key="4">
    <source>
        <dbReference type="ARBA" id="ARBA00023277"/>
    </source>
</evidence>
<accession>A0A433MGP9</accession>
<protein>
    <recommendedName>
        <fullName evidence="5">Aldose 1-epimerase</fullName>
        <ecNumber evidence="5">5.1.3.3</ecNumber>
    </recommendedName>
</protein>
<dbReference type="PIRSF" id="PIRSF005096">
    <property type="entry name" value="GALM"/>
    <property type="match status" value="1"/>
</dbReference>
<name>A0A433MGP9_9BURK</name>
<dbReference type="Proteomes" id="UP000281118">
    <property type="component" value="Unassembled WGS sequence"/>
</dbReference>
<dbReference type="PANTHER" id="PTHR10091:SF0">
    <property type="entry name" value="GALACTOSE MUTAROTASE"/>
    <property type="match status" value="1"/>
</dbReference>
<feature type="binding site" evidence="7">
    <location>
        <position position="261"/>
    </location>
    <ligand>
        <name>beta-D-galactose</name>
        <dbReference type="ChEBI" id="CHEBI:27667"/>
    </ligand>
</feature>
<evidence type="ECO:0000256" key="2">
    <source>
        <dbReference type="ARBA" id="ARBA00006206"/>
    </source>
</evidence>
<dbReference type="GO" id="GO:0030246">
    <property type="term" value="F:carbohydrate binding"/>
    <property type="evidence" value="ECO:0007669"/>
    <property type="project" value="InterPro"/>
</dbReference>